<dbReference type="Gene3D" id="3.30.420.10">
    <property type="entry name" value="Ribonuclease H-like superfamily/Ribonuclease H"/>
    <property type="match status" value="1"/>
</dbReference>
<sequence length="219" mass="24689">MKTVYLDIETIPAQDPSIVDHIKEGVKAPSNYKDPEKIEAYIAEALEGEVLKTSFDGAYGHVVSISVAIDDNDPVNFHAETVDKEVEILSQFYSYLEENGKINGYTGSTTFVGHNIVGFDLPMLKKRSMILGIKPYGTIPFDGRPWDKNPYDTMTQWDVKNYCSLDKLLKAFGLGEKGEVDGSMVYQMWQDGKHLEIGKYCSEDVTKVRMLHKRMVYAA</sequence>
<dbReference type="SUPFAM" id="SSF53098">
    <property type="entry name" value="Ribonuclease H-like"/>
    <property type="match status" value="1"/>
</dbReference>
<dbReference type="InterPro" id="IPR036397">
    <property type="entry name" value="RNaseH_sf"/>
</dbReference>
<evidence type="ECO:0000313" key="2">
    <source>
        <dbReference type="EMBL" id="PSL23447.1"/>
    </source>
</evidence>
<organism evidence="2 3">
    <name type="scientific">Dyadobacter jiangsuensis</name>
    <dbReference type="NCBI Taxonomy" id="1591085"/>
    <lineage>
        <taxon>Bacteria</taxon>
        <taxon>Pseudomonadati</taxon>
        <taxon>Bacteroidota</taxon>
        <taxon>Cytophagia</taxon>
        <taxon>Cytophagales</taxon>
        <taxon>Spirosomataceae</taxon>
        <taxon>Dyadobacter</taxon>
    </lineage>
</organism>
<name>A0A2P8FP01_9BACT</name>
<feature type="domain" description="Predicted 3'-5' exonuclease PolB-like" evidence="1">
    <location>
        <begin position="59"/>
        <end position="216"/>
    </location>
</feature>
<keyword evidence="3" id="KW-1185">Reference proteome</keyword>
<evidence type="ECO:0000259" key="1">
    <source>
        <dbReference type="Pfam" id="PF10108"/>
    </source>
</evidence>
<gene>
    <name evidence="2" type="ORF">CLV60_1162</name>
</gene>
<comment type="caution">
    <text evidence="2">The sequence shown here is derived from an EMBL/GenBank/DDBJ whole genome shotgun (WGS) entry which is preliminary data.</text>
</comment>
<dbReference type="Pfam" id="PF10108">
    <property type="entry name" value="DNA_pol_B_exo2"/>
    <property type="match status" value="1"/>
</dbReference>
<reference evidence="2 3" key="1">
    <citation type="submission" date="2018-03" db="EMBL/GenBank/DDBJ databases">
        <title>Genomic Encyclopedia of Archaeal and Bacterial Type Strains, Phase II (KMG-II): from individual species to whole genera.</title>
        <authorList>
            <person name="Goeker M."/>
        </authorList>
    </citation>
    <scope>NUCLEOTIDE SEQUENCE [LARGE SCALE GENOMIC DNA]</scope>
    <source>
        <strain evidence="2 3">DSM 29057</strain>
    </source>
</reference>
<dbReference type="OrthoDB" id="9773351at2"/>
<proteinExistence type="predicted"/>
<dbReference type="InterPro" id="IPR019288">
    <property type="entry name" value="3'-5'_exonuclease_PolB-like"/>
</dbReference>
<dbReference type="Proteomes" id="UP000241964">
    <property type="component" value="Unassembled WGS sequence"/>
</dbReference>
<protein>
    <recommendedName>
        <fullName evidence="1">Predicted 3'-5' exonuclease PolB-like domain-containing protein</fullName>
    </recommendedName>
</protein>
<dbReference type="RefSeq" id="WP_106598574.1">
    <property type="nucleotide sequence ID" value="NZ_PYAS01000016.1"/>
</dbReference>
<accession>A0A2P8FP01</accession>
<dbReference type="InterPro" id="IPR012337">
    <property type="entry name" value="RNaseH-like_sf"/>
</dbReference>
<evidence type="ECO:0000313" key="3">
    <source>
        <dbReference type="Proteomes" id="UP000241964"/>
    </source>
</evidence>
<dbReference type="EMBL" id="PYAS01000016">
    <property type="protein sequence ID" value="PSL23447.1"/>
    <property type="molecule type" value="Genomic_DNA"/>
</dbReference>
<dbReference type="AlphaFoldDB" id="A0A2P8FP01"/>
<dbReference type="GO" id="GO:0003676">
    <property type="term" value="F:nucleic acid binding"/>
    <property type="evidence" value="ECO:0007669"/>
    <property type="project" value="InterPro"/>
</dbReference>